<dbReference type="Pfam" id="PF02362">
    <property type="entry name" value="B3"/>
    <property type="match status" value="3"/>
</dbReference>
<dbReference type="Proteomes" id="UP001341840">
    <property type="component" value="Unassembled WGS sequence"/>
</dbReference>
<dbReference type="EMBL" id="JASCZI010030494">
    <property type="protein sequence ID" value="MED6123097.1"/>
    <property type="molecule type" value="Genomic_DNA"/>
</dbReference>
<dbReference type="InterPro" id="IPR039218">
    <property type="entry name" value="REM_fam"/>
</dbReference>
<evidence type="ECO:0000259" key="7">
    <source>
        <dbReference type="PROSITE" id="PS50863"/>
    </source>
</evidence>
<feature type="compositionally biased region" description="Polar residues" evidence="6">
    <location>
        <begin position="341"/>
        <end position="357"/>
    </location>
</feature>
<dbReference type="InterPro" id="IPR003340">
    <property type="entry name" value="B3_DNA-bd"/>
</dbReference>
<dbReference type="SUPFAM" id="SSF101936">
    <property type="entry name" value="DNA-binding pseudobarrel domain"/>
    <property type="match status" value="3"/>
</dbReference>
<evidence type="ECO:0000256" key="6">
    <source>
        <dbReference type="SAM" id="MobiDB-lite"/>
    </source>
</evidence>
<keyword evidence="4" id="KW-0804">Transcription</keyword>
<evidence type="ECO:0000256" key="5">
    <source>
        <dbReference type="ARBA" id="ARBA00023242"/>
    </source>
</evidence>
<organism evidence="8 9">
    <name type="scientific">Stylosanthes scabra</name>
    <dbReference type="NCBI Taxonomy" id="79078"/>
    <lineage>
        <taxon>Eukaryota</taxon>
        <taxon>Viridiplantae</taxon>
        <taxon>Streptophyta</taxon>
        <taxon>Embryophyta</taxon>
        <taxon>Tracheophyta</taxon>
        <taxon>Spermatophyta</taxon>
        <taxon>Magnoliopsida</taxon>
        <taxon>eudicotyledons</taxon>
        <taxon>Gunneridae</taxon>
        <taxon>Pentapetalae</taxon>
        <taxon>rosids</taxon>
        <taxon>fabids</taxon>
        <taxon>Fabales</taxon>
        <taxon>Fabaceae</taxon>
        <taxon>Papilionoideae</taxon>
        <taxon>50 kb inversion clade</taxon>
        <taxon>dalbergioids sensu lato</taxon>
        <taxon>Dalbergieae</taxon>
        <taxon>Pterocarpus clade</taxon>
        <taxon>Stylosanthes</taxon>
    </lineage>
</organism>
<evidence type="ECO:0000313" key="8">
    <source>
        <dbReference type="EMBL" id="MED6123097.1"/>
    </source>
</evidence>
<dbReference type="InterPro" id="IPR015300">
    <property type="entry name" value="DNA-bd_pseudobarrel_sf"/>
</dbReference>
<dbReference type="CDD" id="cd10017">
    <property type="entry name" value="B3_DNA"/>
    <property type="match status" value="3"/>
</dbReference>
<dbReference type="SMART" id="SM01019">
    <property type="entry name" value="B3"/>
    <property type="match status" value="3"/>
</dbReference>
<dbReference type="PROSITE" id="PS50863">
    <property type="entry name" value="B3"/>
    <property type="match status" value="3"/>
</dbReference>
<evidence type="ECO:0000256" key="2">
    <source>
        <dbReference type="ARBA" id="ARBA00023015"/>
    </source>
</evidence>
<keyword evidence="9" id="KW-1185">Reference proteome</keyword>
<comment type="subcellular location">
    <subcellularLocation>
        <location evidence="1">Nucleus</location>
    </subcellularLocation>
</comment>
<evidence type="ECO:0000313" key="9">
    <source>
        <dbReference type="Proteomes" id="UP001341840"/>
    </source>
</evidence>
<evidence type="ECO:0000256" key="3">
    <source>
        <dbReference type="ARBA" id="ARBA00023125"/>
    </source>
</evidence>
<evidence type="ECO:0000256" key="1">
    <source>
        <dbReference type="ARBA" id="ARBA00004123"/>
    </source>
</evidence>
<evidence type="ECO:0000256" key="4">
    <source>
        <dbReference type="ARBA" id="ARBA00023163"/>
    </source>
</evidence>
<feature type="domain" description="TF-B3" evidence="7">
    <location>
        <begin position="376"/>
        <end position="473"/>
    </location>
</feature>
<keyword evidence="3" id="KW-0238">DNA-binding</keyword>
<name>A0ABU6RGC3_9FABA</name>
<protein>
    <recommendedName>
        <fullName evidence="7">TF-B3 domain-containing protein</fullName>
    </recommendedName>
</protein>
<dbReference type="Gene3D" id="2.40.330.10">
    <property type="entry name" value="DNA-binding pseudobarrel domain"/>
    <property type="match status" value="3"/>
</dbReference>
<gene>
    <name evidence="8" type="ORF">PIB30_046131</name>
</gene>
<sequence>MSSQERDVVHFFKVVLEKHLLDGGVLKLPKIFVSKYWKGITSRCVVLTLPNRTNFEVHLSRDEHGDVFFSNGWKEFAQHLSLEARQFLVFRYEVKKSNNNNNNSNKNKFDVVVLSSSGLEIKYPPACSKRKDDHVINGIGKGQKGQRSNGCSVEIGNGKRRRCPSPPSPPQPLVLSDDDDETMNFKKMKSSVKEEPAKMKASNNDESEILDPKIIKNFHEKVKKKFRSENPYFVCTIGKTYSDRDLLVIPNDFAKPILRYREGNAKLFVFRSDKYLQVKIRLANRQLTITSGWKKFSIGHGVKMGDVCVFELVDPFDVSFRVHVHRFGEDDDDDLTPLSPEYSSEQEGPSYRAPSSSDVKKHKIEKANSGFMPKNEFTIHISRATFAYHYAVIPIEYITSYRVKSGTFATLQVDGKGEWKVKVLYYPRNGYARFSQGWPDFVREFRLKIGDSCLCELIHVDNLKFRVSLIRRNTHSTS</sequence>
<feature type="domain" description="TF-B3" evidence="7">
    <location>
        <begin position="11"/>
        <end position="117"/>
    </location>
</feature>
<keyword evidence="2" id="KW-0805">Transcription regulation</keyword>
<feature type="region of interest" description="Disordered" evidence="6">
    <location>
        <begin position="139"/>
        <end position="180"/>
    </location>
</feature>
<comment type="caution">
    <text evidence="8">The sequence shown here is derived from an EMBL/GenBank/DDBJ whole genome shotgun (WGS) entry which is preliminary data.</text>
</comment>
<feature type="region of interest" description="Disordered" evidence="6">
    <location>
        <begin position="331"/>
        <end position="360"/>
    </location>
</feature>
<dbReference type="PANTHER" id="PTHR31674:SF25">
    <property type="entry name" value="B3 DOMAIN-CONTAINING TRANSCRIPTION FACTOR VRN1-LIKE"/>
    <property type="match status" value="1"/>
</dbReference>
<reference evidence="8 9" key="1">
    <citation type="journal article" date="2023" name="Plants (Basel)">
        <title>Bridging the Gap: Combining Genomics and Transcriptomics Approaches to Understand Stylosanthes scabra, an Orphan Legume from the Brazilian Caatinga.</title>
        <authorList>
            <person name="Ferreira-Neto J.R.C."/>
            <person name="da Silva M.D."/>
            <person name="Binneck E."/>
            <person name="de Melo N.F."/>
            <person name="da Silva R.H."/>
            <person name="de Melo A.L.T.M."/>
            <person name="Pandolfi V."/>
            <person name="Bustamante F.O."/>
            <person name="Brasileiro-Vidal A.C."/>
            <person name="Benko-Iseppon A.M."/>
        </authorList>
    </citation>
    <scope>NUCLEOTIDE SEQUENCE [LARGE SCALE GENOMIC DNA]</scope>
    <source>
        <tissue evidence="8">Leaves</tissue>
    </source>
</reference>
<feature type="domain" description="TF-B3" evidence="7">
    <location>
        <begin position="232"/>
        <end position="328"/>
    </location>
</feature>
<keyword evidence="5" id="KW-0539">Nucleus</keyword>
<accession>A0ABU6RGC3</accession>
<dbReference type="PANTHER" id="PTHR31674">
    <property type="entry name" value="B3 DOMAIN-CONTAINING PROTEIN REM-LIKE 3-RELATED"/>
    <property type="match status" value="1"/>
</dbReference>
<proteinExistence type="predicted"/>